<keyword evidence="7 8" id="KW-0998">Cell outer membrane</keyword>
<evidence type="ECO:0000313" key="12">
    <source>
        <dbReference type="Proteomes" id="UP001597337"/>
    </source>
</evidence>
<feature type="domain" description="TonB-dependent receptor-like beta-barrel" evidence="10">
    <location>
        <begin position="266"/>
        <end position="710"/>
    </location>
</feature>
<evidence type="ECO:0000256" key="7">
    <source>
        <dbReference type="ARBA" id="ARBA00023237"/>
    </source>
</evidence>
<keyword evidence="2 8" id="KW-0813">Transport</keyword>
<feature type="signal peptide" evidence="9">
    <location>
        <begin position="1"/>
        <end position="18"/>
    </location>
</feature>
<comment type="similarity">
    <text evidence="8">Belongs to the TonB-dependent receptor family.</text>
</comment>
<evidence type="ECO:0000256" key="3">
    <source>
        <dbReference type="ARBA" id="ARBA00022452"/>
    </source>
</evidence>
<dbReference type="RefSeq" id="WP_386027020.1">
    <property type="nucleotide sequence ID" value="NZ_JBHUHX010000032.1"/>
</dbReference>
<dbReference type="SUPFAM" id="SSF56935">
    <property type="entry name" value="Porins"/>
    <property type="match status" value="1"/>
</dbReference>
<sequence>MKSSLNPAALVATTCAMAALTAAMADEVQLSPVTVYGQQESDWTAIGLEDDTTATRYLIGGKTLDLLAAPSQINPYRALREIPSVSVADMDPYGSSNLNSNKGLRVRGKIASHGAMGSVDGLPLTGINPGPGYLWLFDMENVESLSLTQGPIPPDRLAFFTTMGVLDNQLRWPEAQAGAHLSQSFGSYGFQRTFARLDSGELSNGMSFFGSASYTSGDKWRGPGKSPDGRENFEGGVVQRFDGGIEAKLYFAYNDMSLDDYRPLDYAQARNLSRYRNFDYNASPSSNPADRVNYYKYNQQQFTDWTVFGELTLPLAGDSKLTIKPFYTYEEGVFYSGMSNGKVREWLIDHDWYGVSAELATRFKETDLKLGYWINTMDPPGPPTAWKLYNTTASGGRSFSNWALLAEPTERHSFQSLYAMATHAFGDLEVEGGVRYMVEHMSGFDVYKTNGIGNVSFDQALHLASTIDPTRSADGVTFHEVLPYLGFNYALAPTADLTLSVGRNYGAPVYGLWPTYQMNAAKFAAAGVTADAIWNTIKPELSDAVDLGLHLRFPWGTIEPTLYYARYKDQEVAFWDPAVGLAYSQNIAESHAYGAQLAATWTPTRTIDVFGTLSYDHSVFDDDLATTGGAMLDVAGEQLPGSPQWLASLGGRWHMGRFSVAPVVHYSGDYYADSARSEKVSGYATVDLDLSYEDRVGLGDLTATLSFINLFDKDYIGYVNTSYVQDTGQFNYYPGSPFTILATVAVDF</sequence>
<dbReference type="InterPro" id="IPR039426">
    <property type="entry name" value="TonB-dep_rcpt-like"/>
</dbReference>
<evidence type="ECO:0000256" key="8">
    <source>
        <dbReference type="PROSITE-ProRule" id="PRU01360"/>
    </source>
</evidence>
<comment type="caution">
    <text evidence="11">The sequence shown here is derived from an EMBL/GenBank/DDBJ whole genome shotgun (WGS) entry which is preliminary data.</text>
</comment>
<accession>A0ABW4Y9F7</accession>
<comment type="subcellular location">
    <subcellularLocation>
        <location evidence="1 8">Cell outer membrane</location>
        <topology evidence="1 8">Multi-pass membrane protein</topology>
    </subcellularLocation>
</comment>
<evidence type="ECO:0000256" key="5">
    <source>
        <dbReference type="ARBA" id="ARBA00023077"/>
    </source>
</evidence>
<keyword evidence="5" id="KW-0798">TonB box</keyword>
<keyword evidence="6 8" id="KW-0472">Membrane</keyword>
<evidence type="ECO:0000256" key="2">
    <source>
        <dbReference type="ARBA" id="ARBA00022448"/>
    </source>
</evidence>
<proteinExistence type="inferred from homology"/>
<evidence type="ECO:0000256" key="9">
    <source>
        <dbReference type="SAM" id="SignalP"/>
    </source>
</evidence>
<organism evidence="11 12">
    <name type="scientific">Thiorhodococcus fuscus</name>
    <dbReference type="NCBI Taxonomy" id="527200"/>
    <lineage>
        <taxon>Bacteria</taxon>
        <taxon>Pseudomonadati</taxon>
        <taxon>Pseudomonadota</taxon>
        <taxon>Gammaproteobacteria</taxon>
        <taxon>Chromatiales</taxon>
        <taxon>Chromatiaceae</taxon>
        <taxon>Thiorhodococcus</taxon>
    </lineage>
</organism>
<evidence type="ECO:0000256" key="1">
    <source>
        <dbReference type="ARBA" id="ARBA00004571"/>
    </source>
</evidence>
<dbReference type="InterPro" id="IPR000531">
    <property type="entry name" value="Beta-barrel_TonB"/>
</dbReference>
<reference evidence="12" key="1">
    <citation type="journal article" date="2019" name="Int. J. Syst. Evol. Microbiol.">
        <title>The Global Catalogue of Microorganisms (GCM) 10K type strain sequencing project: providing services to taxonomists for standard genome sequencing and annotation.</title>
        <authorList>
            <consortium name="The Broad Institute Genomics Platform"/>
            <consortium name="The Broad Institute Genome Sequencing Center for Infectious Disease"/>
            <person name="Wu L."/>
            <person name="Ma J."/>
        </authorList>
    </citation>
    <scope>NUCLEOTIDE SEQUENCE [LARGE SCALE GENOMIC DNA]</scope>
    <source>
        <strain evidence="12">KACC 12597</strain>
    </source>
</reference>
<keyword evidence="4 8" id="KW-0812">Transmembrane</keyword>
<dbReference type="PROSITE" id="PS52016">
    <property type="entry name" value="TONB_DEPENDENT_REC_3"/>
    <property type="match status" value="1"/>
</dbReference>
<evidence type="ECO:0000256" key="4">
    <source>
        <dbReference type="ARBA" id="ARBA00022692"/>
    </source>
</evidence>
<evidence type="ECO:0000256" key="6">
    <source>
        <dbReference type="ARBA" id="ARBA00023136"/>
    </source>
</evidence>
<dbReference type="InterPro" id="IPR036942">
    <property type="entry name" value="Beta-barrel_TonB_sf"/>
</dbReference>
<dbReference type="PANTHER" id="PTHR30069:SF37">
    <property type="entry name" value="FERRIC VIBRIOBACTIN RECEPTOR VIUA"/>
    <property type="match status" value="1"/>
</dbReference>
<dbReference type="Pfam" id="PF00593">
    <property type="entry name" value="TonB_dep_Rec_b-barrel"/>
    <property type="match status" value="1"/>
</dbReference>
<feature type="chain" id="PRO_5046047603" evidence="9">
    <location>
        <begin position="19"/>
        <end position="748"/>
    </location>
</feature>
<protein>
    <submittedName>
        <fullName evidence="11">TonB-dependent receptor</fullName>
    </submittedName>
</protein>
<dbReference type="Proteomes" id="UP001597337">
    <property type="component" value="Unassembled WGS sequence"/>
</dbReference>
<evidence type="ECO:0000259" key="10">
    <source>
        <dbReference type="Pfam" id="PF00593"/>
    </source>
</evidence>
<dbReference type="PANTHER" id="PTHR30069">
    <property type="entry name" value="TONB-DEPENDENT OUTER MEMBRANE RECEPTOR"/>
    <property type="match status" value="1"/>
</dbReference>
<keyword evidence="12" id="KW-1185">Reference proteome</keyword>
<keyword evidence="9" id="KW-0732">Signal</keyword>
<name>A0ABW4Y9F7_9GAMM</name>
<keyword evidence="11" id="KW-0675">Receptor</keyword>
<keyword evidence="3 8" id="KW-1134">Transmembrane beta strand</keyword>
<evidence type="ECO:0000313" key="11">
    <source>
        <dbReference type="EMBL" id="MFD2112597.1"/>
    </source>
</evidence>
<dbReference type="Gene3D" id="2.40.170.20">
    <property type="entry name" value="TonB-dependent receptor, beta-barrel domain"/>
    <property type="match status" value="1"/>
</dbReference>
<dbReference type="EMBL" id="JBHUHX010000032">
    <property type="protein sequence ID" value="MFD2112597.1"/>
    <property type="molecule type" value="Genomic_DNA"/>
</dbReference>
<gene>
    <name evidence="11" type="ORF">ACFSJC_12170</name>
</gene>